<evidence type="ECO:0000256" key="2">
    <source>
        <dbReference type="ARBA" id="ARBA00007956"/>
    </source>
</evidence>
<keyword evidence="5 11" id="KW-0256">Endoplasmic reticulum</keyword>
<evidence type="ECO:0000256" key="11">
    <source>
        <dbReference type="RuleBase" id="RU367026"/>
    </source>
</evidence>
<evidence type="ECO:0000259" key="14">
    <source>
        <dbReference type="Pfam" id="PF18035"/>
    </source>
</evidence>
<evidence type="ECO:0000256" key="8">
    <source>
        <dbReference type="ARBA" id="ARBA00022989"/>
    </source>
</evidence>
<feature type="domain" description="BAP29/BAP31 transmembrane" evidence="13">
    <location>
        <begin position="1"/>
        <end position="138"/>
    </location>
</feature>
<keyword evidence="4 11" id="KW-0812">Transmembrane</keyword>
<reference evidence="15 16" key="1">
    <citation type="submission" date="2021-08" db="EMBL/GenBank/DDBJ databases">
        <title>Draft Genome Sequence of Phanerochaete sordida strain YK-624.</title>
        <authorList>
            <person name="Mori T."/>
            <person name="Dohra H."/>
            <person name="Suzuki T."/>
            <person name="Kawagishi H."/>
            <person name="Hirai H."/>
        </authorList>
    </citation>
    <scope>NUCLEOTIDE SEQUENCE [LARGE SCALE GENOMIC DNA]</scope>
    <source>
        <strain evidence="15 16">YK-624</strain>
    </source>
</reference>
<evidence type="ECO:0000313" key="16">
    <source>
        <dbReference type="Proteomes" id="UP000703269"/>
    </source>
</evidence>
<dbReference type="GO" id="GO:0005789">
    <property type="term" value="C:endoplasmic reticulum membrane"/>
    <property type="evidence" value="ECO:0007669"/>
    <property type="project" value="UniProtKB-SubCell"/>
</dbReference>
<dbReference type="GO" id="GO:0006886">
    <property type="term" value="P:intracellular protein transport"/>
    <property type="evidence" value="ECO:0007669"/>
    <property type="project" value="UniProtKB-UniRule"/>
</dbReference>
<keyword evidence="9 12" id="KW-0175">Coiled coil</keyword>
<evidence type="ECO:0000256" key="4">
    <source>
        <dbReference type="ARBA" id="ARBA00022692"/>
    </source>
</evidence>
<keyword evidence="8 11" id="KW-1133">Transmembrane helix</keyword>
<comment type="caution">
    <text evidence="15">The sequence shown here is derived from an EMBL/GenBank/DDBJ whole genome shotgun (WGS) entry which is preliminary data.</text>
</comment>
<dbReference type="OrthoDB" id="435607at2759"/>
<keyword evidence="15" id="KW-0675">Receptor</keyword>
<evidence type="ECO:0000256" key="9">
    <source>
        <dbReference type="ARBA" id="ARBA00023054"/>
    </source>
</evidence>
<evidence type="ECO:0000256" key="12">
    <source>
        <dbReference type="SAM" id="Coils"/>
    </source>
</evidence>
<dbReference type="PANTHER" id="PTHR12701:SF20">
    <property type="entry name" value="ENDOPLASMIC RETICULUM TRANSMEMBRANE PROTEIN"/>
    <property type="match status" value="1"/>
</dbReference>
<keyword evidence="10 11" id="KW-0472">Membrane</keyword>
<gene>
    <name evidence="15" type="ORF">PsYK624_156110</name>
</gene>
<feature type="transmembrane region" description="Helical" evidence="11">
    <location>
        <begin position="107"/>
        <end position="130"/>
    </location>
</feature>
<keyword evidence="16" id="KW-1185">Reference proteome</keyword>
<dbReference type="InterPro" id="IPR008417">
    <property type="entry name" value="BAP29/BAP31"/>
</dbReference>
<evidence type="ECO:0000256" key="5">
    <source>
        <dbReference type="ARBA" id="ARBA00022824"/>
    </source>
</evidence>
<name>A0A9P3LMH2_9APHY</name>
<organism evidence="15 16">
    <name type="scientific">Phanerochaete sordida</name>
    <dbReference type="NCBI Taxonomy" id="48140"/>
    <lineage>
        <taxon>Eukaryota</taxon>
        <taxon>Fungi</taxon>
        <taxon>Dikarya</taxon>
        <taxon>Basidiomycota</taxon>
        <taxon>Agaricomycotina</taxon>
        <taxon>Agaricomycetes</taxon>
        <taxon>Polyporales</taxon>
        <taxon>Phanerochaetaceae</taxon>
        <taxon>Phanerochaete</taxon>
    </lineage>
</organism>
<protein>
    <recommendedName>
        <fullName evidence="11">Endoplasmic reticulum transmembrane protein</fullName>
    </recommendedName>
</protein>
<dbReference type="PANTHER" id="PTHR12701">
    <property type="entry name" value="BCR-ASSOCIATED PROTEIN, BAP"/>
    <property type="match status" value="1"/>
</dbReference>
<feature type="transmembrane region" description="Helical" evidence="11">
    <location>
        <begin position="43"/>
        <end position="63"/>
    </location>
</feature>
<keyword evidence="3 11" id="KW-0813">Transport</keyword>
<sequence>MTVYYTMTFLLLAAEMSTFCVLVAPLPYVVRKRLLHFLSESPLVAKLAYGLKIAFIFVAILFVDALQRMWRVTAEVDLARNQGGTMQDARAETNFAARKFYAQRNTYLTGFCLFLSLVLTRTFYILLDLIHTQEEYAKLKQDTAKSSRDSIAAGDQTKQIAELKQKLAAAEQKSRDYDILKKQAAQNQAEYDRLATEFNAKTGAVSDKRKD</sequence>
<evidence type="ECO:0000256" key="7">
    <source>
        <dbReference type="ARBA" id="ARBA00022927"/>
    </source>
</evidence>
<dbReference type="Pfam" id="PF05529">
    <property type="entry name" value="Bap31"/>
    <property type="match status" value="1"/>
</dbReference>
<keyword evidence="7 11" id="KW-0653">Protein transport</keyword>
<comment type="similarity">
    <text evidence="2 11">Belongs to the BCAP29/BCAP31 family.</text>
</comment>
<dbReference type="GO" id="GO:0006888">
    <property type="term" value="P:endoplasmic reticulum to Golgi vesicle-mediated transport"/>
    <property type="evidence" value="ECO:0007669"/>
    <property type="project" value="UniProtKB-UniRule"/>
</dbReference>
<dbReference type="InterPro" id="IPR041672">
    <property type="entry name" value="Bap31/Bap29_C"/>
</dbReference>
<dbReference type="GO" id="GO:0070973">
    <property type="term" value="P:protein localization to endoplasmic reticulum exit site"/>
    <property type="evidence" value="ECO:0007669"/>
    <property type="project" value="UniProtKB-UniRule"/>
</dbReference>
<feature type="coiled-coil region" evidence="12">
    <location>
        <begin position="153"/>
        <end position="197"/>
    </location>
</feature>
<dbReference type="EMBL" id="BPQB01000107">
    <property type="protein sequence ID" value="GJE99357.1"/>
    <property type="molecule type" value="Genomic_DNA"/>
</dbReference>
<accession>A0A9P3LMH2</accession>
<feature type="domain" description="Bap31/Bap29 cytoplasmic coiled-coil" evidence="14">
    <location>
        <begin position="158"/>
        <end position="210"/>
    </location>
</feature>
<evidence type="ECO:0000256" key="3">
    <source>
        <dbReference type="ARBA" id="ARBA00022448"/>
    </source>
</evidence>
<keyword evidence="6 11" id="KW-0931">ER-Golgi transport</keyword>
<dbReference type="Pfam" id="PF18035">
    <property type="entry name" value="Bap31_Bap29_C"/>
    <property type="match status" value="1"/>
</dbReference>
<evidence type="ECO:0000256" key="6">
    <source>
        <dbReference type="ARBA" id="ARBA00022892"/>
    </source>
</evidence>
<feature type="transmembrane region" description="Helical" evidence="11">
    <location>
        <begin position="6"/>
        <end position="31"/>
    </location>
</feature>
<comment type="function">
    <text evidence="11">May play a role in anterograde transport of membrane proteins from the endoplasmic reticulum to the Golgi.</text>
</comment>
<evidence type="ECO:0000313" key="15">
    <source>
        <dbReference type="EMBL" id="GJE99357.1"/>
    </source>
</evidence>
<evidence type="ECO:0000259" key="13">
    <source>
        <dbReference type="Pfam" id="PF05529"/>
    </source>
</evidence>
<evidence type="ECO:0000256" key="1">
    <source>
        <dbReference type="ARBA" id="ARBA00004477"/>
    </source>
</evidence>
<evidence type="ECO:0000256" key="10">
    <source>
        <dbReference type="ARBA" id="ARBA00023136"/>
    </source>
</evidence>
<comment type="subcellular location">
    <subcellularLocation>
        <location evidence="1 11">Endoplasmic reticulum membrane</location>
        <topology evidence="1 11">Multi-pass membrane protein</topology>
    </subcellularLocation>
</comment>
<dbReference type="AlphaFoldDB" id="A0A9P3LMH2"/>
<proteinExistence type="inferred from homology"/>
<dbReference type="InterPro" id="IPR040463">
    <property type="entry name" value="BAP29/BAP31_N"/>
</dbReference>
<dbReference type="Proteomes" id="UP000703269">
    <property type="component" value="Unassembled WGS sequence"/>
</dbReference>